<dbReference type="InterPro" id="IPR000477">
    <property type="entry name" value="RT_dom"/>
</dbReference>
<dbReference type="AlphaFoldDB" id="A0AAD7R2M3"/>
<feature type="domain" description="Reverse transcriptase" evidence="1">
    <location>
        <begin position="1"/>
        <end position="123"/>
    </location>
</feature>
<evidence type="ECO:0000259" key="1">
    <source>
        <dbReference type="PROSITE" id="PS50878"/>
    </source>
</evidence>
<dbReference type="Pfam" id="PF00078">
    <property type="entry name" value="RVT_1"/>
    <property type="match status" value="1"/>
</dbReference>
<dbReference type="Proteomes" id="UP001221898">
    <property type="component" value="Unassembled WGS sequence"/>
</dbReference>
<dbReference type="EMBL" id="JAINUG010001013">
    <property type="protein sequence ID" value="KAJ8358379.1"/>
    <property type="molecule type" value="Genomic_DNA"/>
</dbReference>
<dbReference type="PANTHER" id="PTHR33332">
    <property type="entry name" value="REVERSE TRANSCRIPTASE DOMAIN-CONTAINING PROTEIN"/>
    <property type="match status" value="1"/>
</dbReference>
<comment type="caution">
    <text evidence="2">The sequence shown here is derived from an EMBL/GenBank/DDBJ whole genome shotgun (WGS) entry which is preliminary data.</text>
</comment>
<reference evidence="2" key="1">
    <citation type="journal article" date="2023" name="Science">
        <title>Genome structures resolve the early diversification of teleost fishes.</title>
        <authorList>
            <person name="Parey E."/>
            <person name="Louis A."/>
            <person name="Montfort J."/>
            <person name="Bouchez O."/>
            <person name="Roques C."/>
            <person name="Iampietro C."/>
            <person name="Lluch J."/>
            <person name="Castinel A."/>
            <person name="Donnadieu C."/>
            <person name="Desvignes T."/>
            <person name="Floi Bucao C."/>
            <person name="Jouanno E."/>
            <person name="Wen M."/>
            <person name="Mejri S."/>
            <person name="Dirks R."/>
            <person name="Jansen H."/>
            <person name="Henkel C."/>
            <person name="Chen W.J."/>
            <person name="Zahm M."/>
            <person name="Cabau C."/>
            <person name="Klopp C."/>
            <person name="Thompson A.W."/>
            <person name="Robinson-Rechavi M."/>
            <person name="Braasch I."/>
            <person name="Lecointre G."/>
            <person name="Bobe J."/>
            <person name="Postlethwait J.H."/>
            <person name="Berthelot C."/>
            <person name="Roest Crollius H."/>
            <person name="Guiguen Y."/>
        </authorList>
    </citation>
    <scope>NUCLEOTIDE SEQUENCE</scope>
    <source>
        <strain evidence="2">NC1722</strain>
    </source>
</reference>
<proteinExistence type="predicted"/>
<protein>
    <recommendedName>
        <fullName evidence="1">Reverse transcriptase domain-containing protein</fullName>
    </recommendedName>
</protein>
<dbReference type="PROSITE" id="PS50878">
    <property type="entry name" value="RT_POL"/>
    <property type="match status" value="1"/>
</dbReference>
<name>A0AAD7R2M3_9TELE</name>
<dbReference type="SUPFAM" id="SSF56672">
    <property type="entry name" value="DNA/RNA polymerases"/>
    <property type="match status" value="1"/>
</dbReference>
<feature type="non-terminal residue" evidence="2">
    <location>
        <position position="1"/>
    </location>
</feature>
<keyword evidence="3" id="KW-1185">Reference proteome</keyword>
<evidence type="ECO:0000313" key="3">
    <source>
        <dbReference type="Proteomes" id="UP001221898"/>
    </source>
</evidence>
<gene>
    <name evidence="2" type="ORF">AAFF_G00011550</name>
</gene>
<dbReference type="InterPro" id="IPR043502">
    <property type="entry name" value="DNA/RNA_pol_sf"/>
</dbReference>
<organism evidence="2 3">
    <name type="scientific">Aldrovandia affinis</name>
    <dbReference type="NCBI Taxonomy" id="143900"/>
    <lineage>
        <taxon>Eukaryota</taxon>
        <taxon>Metazoa</taxon>
        <taxon>Chordata</taxon>
        <taxon>Craniata</taxon>
        <taxon>Vertebrata</taxon>
        <taxon>Euteleostomi</taxon>
        <taxon>Actinopterygii</taxon>
        <taxon>Neopterygii</taxon>
        <taxon>Teleostei</taxon>
        <taxon>Notacanthiformes</taxon>
        <taxon>Halosauridae</taxon>
        <taxon>Aldrovandia</taxon>
    </lineage>
</organism>
<accession>A0AAD7R2M3</accession>
<sequence length="234" mass="26834">IRDCVSETVTCSSGAPQGTVLSPFLFTIYTSDFRYDSETCHMQKFSDDTAIVARVVDGQEDEYRGLVNDFCDWSTRNHLQLNVGKTREMVVDFRRKKAQLTLVSILGLDVEVVQSYKYLGVHLDNRLEWSGDDLSMGYMHILGRVHMDRALSSWWEDISYEKGTEYLSLTLRINKGLQPPAGYHLSQVQTKETAKILSSLSTAYAHYANTSWDWILQCSIIRYRLILLCTTFQC</sequence>
<evidence type="ECO:0000313" key="2">
    <source>
        <dbReference type="EMBL" id="KAJ8358379.1"/>
    </source>
</evidence>